<name>A0A2U8W369_9HYPH</name>
<accession>A0A2U8W369</accession>
<dbReference type="EMBL" id="CP029550">
    <property type="protein sequence ID" value="AWN39970.1"/>
    <property type="molecule type" value="Genomic_DNA"/>
</dbReference>
<dbReference type="KEGG" id="mets:DK389_04700"/>
<evidence type="ECO:0000313" key="1">
    <source>
        <dbReference type="EMBL" id="AWN39970.1"/>
    </source>
</evidence>
<sequence>MMIRIQFDVPSDAFGVLVSGLEQQFGAARAAVDLDFASLRNESYTLSYATDHAGRVLALLDVTPSWQIPDQLQAYRRA</sequence>
<dbReference type="Proteomes" id="UP000245926">
    <property type="component" value="Chromosome"/>
</dbReference>
<dbReference type="AlphaFoldDB" id="A0A2U8W369"/>
<proteinExistence type="predicted"/>
<organism evidence="1 2">
    <name type="scientific">Methylobacterium durans</name>
    <dbReference type="NCBI Taxonomy" id="2202825"/>
    <lineage>
        <taxon>Bacteria</taxon>
        <taxon>Pseudomonadati</taxon>
        <taxon>Pseudomonadota</taxon>
        <taxon>Alphaproteobacteria</taxon>
        <taxon>Hyphomicrobiales</taxon>
        <taxon>Methylobacteriaceae</taxon>
        <taxon>Methylobacterium</taxon>
    </lineage>
</organism>
<evidence type="ECO:0000313" key="2">
    <source>
        <dbReference type="Proteomes" id="UP000245926"/>
    </source>
</evidence>
<reference evidence="2" key="1">
    <citation type="submission" date="2018-05" db="EMBL/GenBank/DDBJ databases">
        <title>Complete Genome Sequence of Methylobacterium sp. 17SD2-17.</title>
        <authorList>
            <person name="Srinivasan S."/>
        </authorList>
    </citation>
    <scope>NUCLEOTIDE SEQUENCE [LARGE SCALE GENOMIC DNA]</scope>
    <source>
        <strain evidence="2">17SD2-17</strain>
    </source>
</reference>
<protein>
    <submittedName>
        <fullName evidence="1">Uncharacterized protein</fullName>
    </submittedName>
</protein>
<keyword evidence="2" id="KW-1185">Reference proteome</keyword>
<gene>
    <name evidence="1" type="ORF">DK389_04700</name>
</gene>